<evidence type="ECO:0000256" key="1">
    <source>
        <dbReference type="ARBA" id="ARBA00004442"/>
    </source>
</evidence>
<evidence type="ECO:0000313" key="9">
    <source>
        <dbReference type="Proteomes" id="UP000619457"/>
    </source>
</evidence>
<reference evidence="8" key="1">
    <citation type="journal article" date="2014" name="Int. J. Syst. Evol. Microbiol.">
        <title>Complete genome sequence of Corynebacterium casei LMG S-19264T (=DSM 44701T), isolated from a smear-ripened cheese.</title>
        <authorList>
            <consortium name="US DOE Joint Genome Institute (JGI-PGF)"/>
            <person name="Walter F."/>
            <person name="Albersmeier A."/>
            <person name="Kalinowski J."/>
            <person name="Ruckert C."/>
        </authorList>
    </citation>
    <scope>NUCLEOTIDE SEQUENCE</scope>
    <source>
        <strain evidence="8">KCTC 12368</strain>
    </source>
</reference>
<dbReference type="Pfam" id="PF07980">
    <property type="entry name" value="SusD_RagB"/>
    <property type="match status" value="1"/>
</dbReference>
<feature type="domain" description="SusD-like N-terminal" evidence="7">
    <location>
        <begin position="92"/>
        <end position="219"/>
    </location>
</feature>
<keyword evidence="5" id="KW-0998">Cell outer membrane</keyword>
<comment type="similarity">
    <text evidence="2">Belongs to the SusD family.</text>
</comment>
<organism evidence="8 9">
    <name type="scientific">Echinicola pacifica</name>
    <dbReference type="NCBI Taxonomy" id="346377"/>
    <lineage>
        <taxon>Bacteria</taxon>
        <taxon>Pseudomonadati</taxon>
        <taxon>Bacteroidota</taxon>
        <taxon>Cytophagia</taxon>
        <taxon>Cytophagales</taxon>
        <taxon>Cyclobacteriaceae</taxon>
        <taxon>Echinicola</taxon>
    </lineage>
</organism>
<keyword evidence="4" id="KW-0472">Membrane</keyword>
<evidence type="ECO:0000256" key="2">
    <source>
        <dbReference type="ARBA" id="ARBA00006275"/>
    </source>
</evidence>
<evidence type="ECO:0000313" key="8">
    <source>
        <dbReference type="EMBL" id="GGZ13339.1"/>
    </source>
</evidence>
<feature type="domain" description="RagB/SusD" evidence="6">
    <location>
        <begin position="314"/>
        <end position="565"/>
    </location>
</feature>
<sequence>MKKMKYIKIVLVGFLGFLSSCDGFLDVVDLDELTSGTVYKTETDLSYALNQLYTFLPQGDVEGSAPVLPYFWTDEAIHRNINDGGGRQESDFNWTINSSVLDNFYRYPEIADINFFLQALPDAEFFNESNRARFGAEARFFRVWIYEAMVFAYGDVPLITTTISADDLPERTPRIEVFNFVLSELDAIIAILPEASQYAAADNGRITKGAALALKARACLNAVGWHSDPASLYVEAEQAAAAIVNSGEYSLVEGIEGFAQQFTSASDLVSPETILATAYVPEFRTNSLPRRLPPKGAWRGLEATFGNNQSRPGFTADFIEEVQTINGLFPINDPSYDPANPWENRDPRLAVSVILPGDLLPSKGNPDLDYEFQPHPNINPNGTADNINSTVNPTGYNFRKYLTFDIPALDRADVDIKVIRYSEVLLMYAEALAGQGKEAEALVYLDQVRARVGMPLYAEIGLPTITRGTTGNQMIDAILLERRYEFAGEGPQRWFDIWRYKLGDQVITQVYGIPESTELPGDLIGPKFKADGDSYNRVWNDKFYLLPIPQKVIDANPNIRQNPGW</sequence>
<evidence type="ECO:0000259" key="7">
    <source>
        <dbReference type="Pfam" id="PF14322"/>
    </source>
</evidence>
<comment type="caution">
    <text evidence="8">The sequence shown here is derived from an EMBL/GenBank/DDBJ whole genome shotgun (WGS) entry which is preliminary data.</text>
</comment>
<gene>
    <name evidence="8" type="ORF">GCM10007049_01410</name>
</gene>
<evidence type="ECO:0000256" key="5">
    <source>
        <dbReference type="ARBA" id="ARBA00023237"/>
    </source>
</evidence>
<name>A0A918UHZ6_9BACT</name>
<comment type="subcellular location">
    <subcellularLocation>
        <location evidence="1">Cell outer membrane</location>
    </subcellularLocation>
</comment>
<dbReference type="PROSITE" id="PS51257">
    <property type="entry name" value="PROKAR_LIPOPROTEIN"/>
    <property type="match status" value="1"/>
</dbReference>
<dbReference type="InterPro" id="IPR012944">
    <property type="entry name" value="SusD_RagB_dom"/>
</dbReference>
<proteinExistence type="inferred from homology"/>
<evidence type="ECO:0000259" key="6">
    <source>
        <dbReference type="Pfam" id="PF07980"/>
    </source>
</evidence>
<dbReference type="EMBL" id="BMWX01000001">
    <property type="protein sequence ID" value="GGZ13339.1"/>
    <property type="molecule type" value="Genomic_DNA"/>
</dbReference>
<evidence type="ECO:0000256" key="3">
    <source>
        <dbReference type="ARBA" id="ARBA00022729"/>
    </source>
</evidence>
<protein>
    <submittedName>
        <fullName evidence="8">Membrane protein</fullName>
    </submittedName>
</protein>
<evidence type="ECO:0000256" key="4">
    <source>
        <dbReference type="ARBA" id="ARBA00023136"/>
    </source>
</evidence>
<dbReference type="CDD" id="cd08977">
    <property type="entry name" value="SusD"/>
    <property type="match status" value="1"/>
</dbReference>
<dbReference type="Gene3D" id="1.25.40.390">
    <property type="match status" value="1"/>
</dbReference>
<reference evidence="8" key="2">
    <citation type="submission" date="2020-09" db="EMBL/GenBank/DDBJ databases">
        <authorList>
            <person name="Sun Q."/>
            <person name="Kim S."/>
        </authorList>
    </citation>
    <scope>NUCLEOTIDE SEQUENCE</scope>
    <source>
        <strain evidence="8">KCTC 12368</strain>
    </source>
</reference>
<dbReference type="InterPro" id="IPR033985">
    <property type="entry name" value="SusD-like_N"/>
</dbReference>
<keyword evidence="3" id="KW-0732">Signal</keyword>
<dbReference type="AlphaFoldDB" id="A0A918UHZ6"/>
<dbReference type="GO" id="GO:0009279">
    <property type="term" value="C:cell outer membrane"/>
    <property type="evidence" value="ECO:0007669"/>
    <property type="project" value="UniProtKB-SubCell"/>
</dbReference>
<keyword evidence="9" id="KW-1185">Reference proteome</keyword>
<dbReference type="InterPro" id="IPR011990">
    <property type="entry name" value="TPR-like_helical_dom_sf"/>
</dbReference>
<dbReference type="Proteomes" id="UP000619457">
    <property type="component" value="Unassembled WGS sequence"/>
</dbReference>
<dbReference type="Pfam" id="PF14322">
    <property type="entry name" value="SusD-like_3"/>
    <property type="match status" value="1"/>
</dbReference>
<dbReference type="SUPFAM" id="SSF48452">
    <property type="entry name" value="TPR-like"/>
    <property type="match status" value="1"/>
</dbReference>
<accession>A0A918UHZ6</accession>